<name>A0A8X8ZDM5_SALSN</name>
<sequence length="249" mass="27992">MHVHGPIQRLFFCRPPSSFVNRTVPPEITVPFQQLRSPTAPGISGPTRRPWSGDPPQRSNFAVSNSISVSLDYEQWCETLATVVQLWEMKLEGKGFGFVPHLVSNIELPSDRLELNDRLKVLFLEKLKGLKEGVLVEKWMKKLDYVEDEIRRISSVLRDKGRLRVFNELCEKREMARLIGRLLKLGSCDLLFGSYELGTLLGSYELGTLLGSYELGTLLGSYELGTLLGSYELGTLFGSYELGTLFGSS</sequence>
<accession>A0A8X8ZDM5</accession>
<evidence type="ECO:0000313" key="3">
    <source>
        <dbReference type="Proteomes" id="UP000298416"/>
    </source>
</evidence>
<proteinExistence type="predicted"/>
<protein>
    <submittedName>
        <fullName evidence="2">Uncharacterized protein</fullName>
    </submittedName>
</protein>
<evidence type="ECO:0000256" key="1">
    <source>
        <dbReference type="SAM" id="MobiDB-lite"/>
    </source>
</evidence>
<reference evidence="2" key="2">
    <citation type="submission" date="2020-08" db="EMBL/GenBank/DDBJ databases">
        <title>Plant Genome Project.</title>
        <authorList>
            <person name="Zhang R.-G."/>
        </authorList>
    </citation>
    <scope>NUCLEOTIDE SEQUENCE</scope>
    <source>
        <strain evidence="2">Huo1</strain>
        <tissue evidence="2">Leaf</tissue>
    </source>
</reference>
<reference evidence="2" key="1">
    <citation type="submission" date="2018-01" db="EMBL/GenBank/DDBJ databases">
        <authorList>
            <person name="Mao J.F."/>
        </authorList>
    </citation>
    <scope>NUCLEOTIDE SEQUENCE</scope>
    <source>
        <strain evidence="2">Huo1</strain>
        <tissue evidence="2">Leaf</tissue>
    </source>
</reference>
<dbReference type="Proteomes" id="UP000298416">
    <property type="component" value="Unassembled WGS sequence"/>
</dbReference>
<keyword evidence="3" id="KW-1185">Reference proteome</keyword>
<evidence type="ECO:0000313" key="2">
    <source>
        <dbReference type="EMBL" id="KAG6400154.1"/>
    </source>
</evidence>
<feature type="region of interest" description="Disordered" evidence="1">
    <location>
        <begin position="35"/>
        <end position="57"/>
    </location>
</feature>
<comment type="caution">
    <text evidence="2">The sequence shown here is derived from an EMBL/GenBank/DDBJ whole genome shotgun (WGS) entry which is preliminary data.</text>
</comment>
<dbReference type="EMBL" id="PNBA02000015">
    <property type="protein sequence ID" value="KAG6400154.1"/>
    <property type="molecule type" value="Genomic_DNA"/>
</dbReference>
<gene>
    <name evidence="2" type="ORF">SASPL_141642</name>
</gene>
<dbReference type="AlphaFoldDB" id="A0A8X8ZDM5"/>
<organism evidence="2">
    <name type="scientific">Salvia splendens</name>
    <name type="common">Scarlet sage</name>
    <dbReference type="NCBI Taxonomy" id="180675"/>
    <lineage>
        <taxon>Eukaryota</taxon>
        <taxon>Viridiplantae</taxon>
        <taxon>Streptophyta</taxon>
        <taxon>Embryophyta</taxon>
        <taxon>Tracheophyta</taxon>
        <taxon>Spermatophyta</taxon>
        <taxon>Magnoliopsida</taxon>
        <taxon>eudicotyledons</taxon>
        <taxon>Gunneridae</taxon>
        <taxon>Pentapetalae</taxon>
        <taxon>asterids</taxon>
        <taxon>lamiids</taxon>
        <taxon>Lamiales</taxon>
        <taxon>Lamiaceae</taxon>
        <taxon>Nepetoideae</taxon>
        <taxon>Mentheae</taxon>
        <taxon>Salviinae</taxon>
        <taxon>Salvia</taxon>
        <taxon>Salvia subgen. Calosphace</taxon>
        <taxon>core Calosphace</taxon>
    </lineage>
</organism>